<dbReference type="AlphaFoldDB" id="A0A1W9ZM35"/>
<protein>
    <submittedName>
        <fullName evidence="1">Uncharacterized protein</fullName>
    </submittedName>
</protein>
<dbReference type="EMBL" id="MVHE01000034">
    <property type="protein sequence ID" value="ORA18477.1"/>
    <property type="molecule type" value="Genomic_DNA"/>
</dbReference>
<evidence type="ECO:0000313" key="2">
    <source>
        <dbReference type="Proteomes" id="UP000192284"/>
    </source>
</evidence>
<reference evidence="1 2" key="1">
    <citation type="submission" date="2017-02" db="EMBL/GenBank/DDBJ databases">
        <title>The new phylogeny of genus Mycobacterium.</title>
        <authorList>
            <person name="Tortoli E."/>
            <person name="Trovato A."/>
            <person name="Cirillo D.M."/>
        </authorList>
    </citation>
    <scope>NUCLEOTIDE SEQUENCE [LARGE SCALE GENOMIC DNA]</scope>
    <source>
        <strain evidence="1 2">DSM 45057</strain>
    </source>
</reference>
<sequence>MTFAIAEVLADGAGRITMVADTKVTVTHNEALTRQIYTESACLKIVIVDDDVVVAFAGDTPESALQHVTGLRGLSADEVLDSLRRYSADHDEELNVSKSFLIGKRAPDPQLWRITRGTVEDSRTLQRLWIGEPAAFRAFQHQYEHVLPGGPLERRLVHTMQIIVLSEDIPSVGGYATRVSGDATNPFRFHSDPAGSGPWMTEGFIVEQNGEQVLKMRVPPGGDPSELHRIGVPGRDATFGAMAYFMPEISAGLLWTHAEPWRKPIKISGVRTADELVLAGEKDYGQLLEA</sequence>
<accession>A0A1W9ZM35</accession>
<evidence type="ECO:0000313" key="1">
    <source>
        <dbReference type="EMBL" id="ORA18477.1"/>
    </source>
</evidence>
<dbReference type="OrthoDB" id="4640239at2"/>
<organism evidence="1 2">
    <name type="scientific">Mycobacterium angelicum</name>
    <dbReference type="NCBI Taxonomy" id="470074"/>
    <lineage>
        <taxon>Bacteria</taxon>
        <taxon>Bacillati</taxon>
        <taxon>Actinomycetota</taxon>
        <taxon>Actinomycetes</taxon>
        <taxon>Mycobacteriales</taxon>
        <taxon>Mycobacteriaceae</taxon>
        <taxon>Mycobacterium</taxon>
    </lineage>
</organism>
<dbReference type="Proteomes" id="UP000192284">
    <property type="component" value="Unassembled WGS sequence"/>
</dbReference>
<gene>
    <name evidence="1" type="ORF">BST12_18595</name>
</gene>
<dbReference type="RefSeq" id="WP_083114594.1">
    <property type="nucleotide sequence ID" value="NZ_JACKTS010000021.1"/>
</dbReference>
<proteinExistence type="predicted"/>
<name>A0A1W9ZM35_MYCAN</name>
<comment type="caution">
    <text evidence="1">The sequence shown here is derived from an EMBL/GenBank/DDBJ whole genome shotgun (WGS) entry which is preliminary data.</text>
</comment>
<keyword evidence="2" id="KW-1185">Reference proteome</keyword>